<dbReference type="GO" id="GO:0000329">
    <property type="term" value="C:fungal-type vacuole membrane"/>
    <property type="evidence" value="ECO:0007669"/>
    <property type="project" value="TreeGrafter"/>
</dbReference>
<name>A0AA43QM55_9LECA</name>
<evidence type="ECO:0000256" key="4">
    <source>
        <dbReference type="ARBA" id="ARBA00022692"/>
    </source>
</evidence>
<dbReference type="EMBL" id="JAPUFD010000008">
    <property type="protein sequence ID" value="MDI1489013.1"/>
    <property type="molecule type" value="Genomic_DNA"/>
</dbReference>
<dbReference type="InterPro" id="IPR036259">
    <property type="entry name" value="MFS_trans_sf"/>
</dbReference>
<dbReference type="GO" id="GO:0005886">
    <property type="term" value="C:plasma membrane"/>
    <property type="evidence" value="ECO:0007669"/>
    <property type="project" value="TreeGrafter"/>
</dbReference>
<evidence type="ECO:0008006" key="11">
    <source>
        <dbReference type="Google" id="ProtNLM"/>
    </source>
</evidence>
<dbReference type="PANTHER" id="PTHR10332">
    <property type="entry name" value="EQUILIBRATIVE NUCLEOSIDE TRANSPORTER"/>
    <property type="match status" value="1"/>
</dbReference>
<comment type="caution">
    <text evidence="9">The sequence shown here is derived from an EMBL/GenBank/DDBJ whole genome shotgun (WGS) entry which is preliminary data.</text>
</comment>
<evidence type="ECO:0000313" key="10">
    <source>
        <dbReference type="Proteomes" id="UP001161017"/>
    </source>
</evidence>
<evidence type="ECO:0000313" key="9">
    <source>
        <dbReference type="EMBL" id="MDI1489013.1"/>
    </source>
</evidence>
<evidence type="ECO:0000256" key="7">
    <source>
        <dbReference type="SAM" id="MobiDB-lite"/>
    </source>
</evidence>
<dbReference type="PIRSF" id="PIRSF016379">
    <property type="entry name" value="ENT"/>
    <property type="match status" value="1"/>
</dbReference>
<evidence type="ECO:0000256" key="2">
    <source>
        <dbReference type="ARBA" id="ARBA00007965"/>
    </source>
</evidence>
<evidence type="ECO:0000256" key="3">
    <source>
        <dbReference type="ARBA" id="ARBA00022448"/>
    </source>
</evidence>
<feature type="transmembrane region" description="Helical" evidence="8">
    <location>
        <begin position="381"/>
        <end position="400"/>
    </location>
</feature>
<dbReference type="GO" id="GO:0034257">
    <property type="term" value="F:nicotinamide riboside transmembrane transporter activity"/>
    <property type="evidence" value="ECO:0007669"/>
    <property type="project" value="TreeGrafter"/>
</dbReference>
<keyword evidence="5 8" id="KW-1133">Transmembrane helix</keyword>
<evidence type="ECO:0000256" key="8">
    <source>
        <dbReference type="SAM" id="Phobius"/>
    </source>
</evidence>
<feature type="region of interest" description="Disordered" evidence="7">
    <location>
        <begin position="203"/>
        <end position="226"/>
    </location>
</feature>
<dbReference type="InterPro" id="IPR002259">
    <property type="entry name" value="Eqnu_transpt"/>
</dbReference>
<comment type="subcellular location">
    <subcellularLocation>
        <location evidence="1">Membrane</location>
        <topology evidence="1">Multi-pass membrane protein</topology>
    </subcellularLocation>
</comment>
<keyword evidence="3" id="KW-0813">Transport</keyword>
<gene>
    <name evidence="9" type="ORF">OHK93_008290</name>
</gene>
<feature type="transmembrane region" description="Helical" evidence="8">
    <location>
        <begin position="39"/>
        <end position="59"/>
    </location>
</feature>
<feature type="transmembrane region" description="Helical" evidence="8">
    <location>
        <begin position="79"/>
        <end position="100"/>
    </location>
</feature>
<reference evidence="9" key="1">
    <citation type="journal article" date="2023" name="Genome Biol. Evol.">
        <title>First Whole Genome Sequence and Flow Cytometry Genome Size Data for the Lichen-Forming Fungus Ramalina farinacea (Ascomycota).</title>
        <authorList>
            <person name="Llewellyn T."/>
            <person name="Mian S."/>
            <person name="Hill R."/>
            <person name="Leitch I.J."/>
            <person name="Gaya E."/>
        </authorList>
    </citation>
    <scope>NUCLEOTIDE SEQUENCE</scope>
    <source>
        <strain evidence="9">LIQ254RAFAR</strain>
    </source>
</reference>
<keyword evidence="4 8" id="KW-0812">Transmembrane</keyword>
<evidence type="ECO:0000256" key="1">
    <source>
        <dbReference type="ARBA" id="ARBA00004141"/>
    </source>
</evidence>
<dbReference type="PANTHER" id="PTHR10332:SF88">
    <property type="entry name" value="EQUILIBRATIVE NUCLEOSIDE TRANSPORTER 1, ISOFORM A"/>
    <property type="match status" value="1"/>
</dbReference>
<dbReference type="GO" id="GO:0015205">
    <property type="term" value="F:nucleobase transmembrane transporter activity"/>
    <property type="evidence" value="ECO:0007669"/>
    <property type="project" value="TreeGrafter"/>
</dbReference>
<protein>
    <recommendedName>
        <fullName evidence="11">Nucleoside transporter family</fullName>
    </recommendedName>
</protein>
<feature type="transmembrane region" description="Helical" evidence="8">
    <location>
        <begin position="112"/>
        <end position="133"/>
    </location>
</feature>
<keyword evidence="6 8" id="KW-0472">Membrane</keyword>
<accession>A0AA43QM55</accession>
<feature type="transmembrane region" description="Helical" evidence="8">
    <location>
        <begin position="451"/>
        <end position="474"/>
    </location>
</feature>
<dbReference type="Pfam" id="PF01733">
    <property type="entry name" value="Nucleoside_tran"/>
    <property type="match status" value="1"/>
</dbReference>
<feature type="compositionally biased region" description="Basic residues" evidence="7">
    <location>
        <begin position="1"/>
        <end position="12"/>
    </location>
</feature>
<feature type="transmembrane region" description="Helical" evidence="8">
    <location>
        <begin position="412"/>
        <end position="439"/>
    </location>
</feature>
<proteinExistence type="inferred from homology"/>
<keyword evidence="10" id="KW-1185">Reference proteome</keyword>
<feature type="region of interest" description="Disordered" evidence="7">
    <location>
        <begin position="262"/>
        <end position="292"/>
    </location>
</feature>
<dbReference type="PRINTS" id="PR01130">
    <property type="entry name" value="DERENTRNSPRT"/>
</dbReference>
<dbReference type="Proteomes" id="UP001161017">
    <property type="component" value="Unassembled WGS sequence"/>
</dbReference>
<dbReference type="AlphaFoldDB" id="A0AA43QM55"/>
<feature type="transmembrane region" description="Helical" evidence="8">
    <location>
        <begin position="233"/>
        <end position="255"/>
    </location>
</feature>
<dbReference type="SUPFAM" id="SSF103473">
    <property type="entry name" value="MFS general substrate transporter"/>
    <property type="match status" value="1"/>
</dbReference>
<evidence type="ECO:0000256" key="5">
    <source>
        <dbReference type="ARBA" id="ARBA00022989"/>
    </source>
</evidence>
<comment type="similarity">
    <text evidence="2">Belongs to the SLC29A/ENT transporter (TC 2.A.57) family.</text>
</comment>
<feature type="region of interest" description="Disordered" evidence="7">
    <location>
        <begin position="1"/>
        <end position="30"/>
    </location>
</feature>
<feature type="transmembrane region" description="Helical" evidence="8">
    <location>
        <begin position="308"/>
        <end position="326"/>
    </location>
</feature>
<evidence type="ECO:0000256" key="6">
    <source>
        <dbReference type="ARBA" id="ARBA00023136"/>
    </source>
</evidence>
<sequence>MERVRNALKPRRQSPAYEPLDDGSGEDPRRDGRKGRFSWLEYSIFLLLGVSMLWAWNMFLAASPYFQHRFANSPRLLSAYSPSLLSVSSVTNLVAMLILTHLQSNANYPNRIIWSLLINIVTFTLLAISTVAFRSVSEGFYFFFLMSMVFLASLAAAFCQNGVFAYVSGFGEGAYTQAIMTGQGVAGVLPCIAQIISVLSMPSKTTKRGDGDVAQDGKMGTAPPVAQESGKSAFAYFLTATLITVAALLAFIYLLRRHPDAGTGSAATTTPKSPMADSSDDEPPLSTRDEPTSRKTVGMWALYKKLHWLANAVFLTFAITMFFPVFTQQIHSTYPQDSQPRLLQPSCFIPLAFLFWNTGDLAGRLVTLLPSFSRFTAFPRTMFAASILRVVWIPLYLLCNTHGDGAVIPSDFFYLVIVQLLFGLTNGFLGSICMMGASAEGTGIEPDEREAAGGFMGLMLIGGLTVGSLASFGVA</sequence>
<organism evidence="9 10">
    <name type="scientific">Ramalina farinacea</name>
    <dbReference type="NCBI Taxonomy" id="258253"/>
    <lineage>
        <taxon>Eukaryota</taxon>
        <taxon>Fungi</taxon>
        <taxon>Dikarya</taxon>
        <taxon>Ascomycota</taxon>
        <taxon>Pezizomycotina</taxon>
        <taxon>Lecanoromycetes</taxon>
        <taxon>OSLEUM clade</taxon>
        <taxon>Lecanoromycetidae</taxon>
        <taxon>Lecanorales</taxon>
        <taxon>Lecanorineae</taxon>
        <taxon>Ramalinaceae</taxon>
        <taxon>Ramalina</taxon>
    </lineage>
</organism>
<feature type="transmembrane region" description="Helical" evidence="8">
    <location>
        <begin position="139"/>
        <end position="159"/>
    </location>
</feature>